<dbReference type="RefSeq" id="WP_202904973.1">
    <property type="nucleotide sequence ID" value="NZ_FTOE01000004.1"/>
</dbReference>
<dbReference type="EMBL" id="FTOE01000004">
    <property type="protein sequence ID" value="SIS76869.1"/>
    <property type="molecule type" value="Genomic_DNA"/>
</dbReference>
<organism evidence="4 5">
    <name type="scientific">Neptunomonas antarctica</name>
    <dbReference type="NCBI Taxonomy" id="619304"/>
    <lineage>
        <taxon>Bacteria</taxon>
        <taxon>Pseudomonadati</taxon>
        <taxon>Pseudomonadota</taxon>
        <taxon>Gammaproteobacteria</taxon>
        <taxon>Oceanospirillales</taxon>
        <taxon>Oceanospirillaceae</taxon>
        <taxon>Neptunomonas</taxon>
    </lineage>
</organism>
<feature type="signal peptide" evidence="2">
    <location>
        <begin position="1"/>
        <end position="19"/>
    </location>
</feature>
<keyword evidence="5" id="KW-1185">Reference proteome</keyword>
<dbReference type="NCBIfam" id="TIGR02595">
    <property type="entry name" value="PEP_CTERM"/>
    <property type="match status" value="1"/>
</dbReference>
<evidence type="ECO:0000313" key="4">
    <source>
        <dbReference type="EMBL" id="SIS76869.1"/>
    </source>
</evidence>
<evidence type="ECO:0000256" key="1">
    <source>
        <dbReference type="SAM" id="Phobius"/>
    </source>
</evidence>
<protein>
    <submittedName>
        <fullName evidence="4">PEP-CTERM protein-sorting domain-containing protein</fullName>
    </submittedName>
</protein>
<dbReference type="InterPro" id="IPR013424">
    <property type="entry name" value="Ice-binding_C"/>
</dbReference>
<reference evidence="5" key="1">
    <citation type="submission" date="2017-01" db="EMBL/GenBank/DDBJ databases">
        <authorList>
            <person name="Varghese N."/>
            <person name="Submissions S."/>
        </authorList>
    </citation>
    <scope>NUCLEOTIDE SEQUENCE [LARGE SCALE GENOMIC DNA]</scope>
    <source>
        <strain evidence="5">DSM 22306</strain>
    </source>
</reference>
<keyword evidence="1" id="KW-1133">Transmembrane helix</keyword>
<gene>
    <name evidence="4" type="ORF">SAMN05421760_104299</name>
</gene>
<feature type="transmembrane region" description="Helical" evidence="1">
    <location>
        <begin position="146"/>
        <end position="164"/>
    </location>
</feature>
<evidence type="ECO:0000313" key="5">
    <source>
        <dbReference type="Proteomes" id="UP000185999"/>
    </source>
</evidence>
<dbReference type="Pfam" id="PF07589">
    <property type="entry name" value="PEP-CTERM"/>
    <property type="match status" value="1"/>
</dbReference>
<evidence type="ECO:0000259" key="3">
    <source>
        <dbReference type="Pfam" id="PF07589"/>
    </source>
</evidence>
<proteinExistence type="predicted"/>
<feature type="chain" id="PRO_5012975579" evidence="2">
    <location>
        <begin position="20"/>
        <end position="170"/>
    </location>
</feature>
<keyword evidence="1" id="KW-0812">Transmembrane</keyword>
<feature type="domain" description="Ice-binding protein C-terminal" evidence="3">
    <location>
        <begin position="145"/>
        <end position="167"/>
    </location>
</feature>
<keyword evidence="2" id="KW-0732">Signal</keyword>
<evidence type="ECO:0000256" key="2">
    <source>
        <dbReference type="SAM" id="SignalP"/>
    </source>
</evidence>
<dbReference type="AlphaFoldDB" id="A0A1N7LSX0"/>
<keyword evidence="1" id="KW-0472">Membrane</keyword>
<name>A0A1N7LSX0_9GAMM</name>
<sequence>MMKFVSTVVFLLVATSANAGIIGYDFKWAGTDGYTMTGMFTFDETDALDGAIRDSEVASLMFDGFLNSVLFASNSTAHLQASFNFNFDAVAGQFLLGGVSTGDAGQDWNARGPGLGFGAGSARSSLTLNNSDFLGTAEGPVPLTTVPVPATLALFGLGLAGLGWSRRKKA</sequence>
<dbReference type="Proteomes" id="UP000185999">
    <property type="component" value="Unassembled WGS sequence"/>
</dbReference>
<accession>A0A1N7LSX0</accession>